<evidence type="ECO:0000313" key="2">
    <source>
        <dbReference type="EMBL" id="KAE8320452.1"/>
    </source>
</evidence>
<gene>
    <name evidence="2" type="ORF">BDV39DRAFT_187868</name>
</gene>
<proteinExistence type="predicted"/>
<protein>
    <recommendedName>
        <fullName evidence="4">Secreted protein</fullName>
    </recommendedName>
</protein>
<reference evidence="3" key="1">
    <citation type="submission" date="2019-04" db="EMBL/GenBank/DDBJ databases">
        <title>Friends and foes A comparative genomics studyof 23 Aspergillus species from section Flavi.</title>
        <authorList>
            <consortium name="DOE Joint Genome Institute"/>
            <person name="Kjaerbolling I."/>
            <person name="Vesth T."/>
            <person name="Frisvad J.C."/>
            <person name="Nybo J.L."/>
            <person name="Theobald S."/>
            <person name="Kildgaard S."/>
            <person name="Isbrandt T."/>
            <person name="Kuo A."/>
            <person name="Sato A."/>
            <person name="Lyhne E.K."/>
            <person name="Kogle M.E."/>
            <person name="Wiebenga A."/>
            <person name="Kun R.S."/>
            <person name="Lubbers R.J."/>
            <person name="Makela M.R."/>
            <person name="Barry K."/>
            <person name="Chovatia M."/>
            <person name="Clum A."/>
            <person name="Daum C."/>
            <person name="Haridas S."/>
            <person name="He G."/>
            <person name="LaButti K."/>
            <person name="Lipzen A."/>
            <person name="Mondo S."/>
            <person name="Riley R."/>
            <person name="Salamov A."/>
            <person name="Simmons B.A."/>
            <person name="Magnuson J.K."/>
            <person name="Henrissat B."/>
            <person name="Mortensen U.H."/>
            <person name="Larsen T.O."/>
            <person name="Devries R.P."/>
            <person name="Grigoriev I.V."/>
            <person name="Machida M."/>
            <person name="Baker S.E."/>
            <person name="Andersen M.R."/>
        </authorList>
    </citation>
    <scope>NUCLEOTIDE SEQUENCE [LARGE SCALE GENOMIC DNA]</scope>
    <source>
        <strain evidence="3">CBS 130017</strain>
    </source>
</reference>
<dbReference type="EMBL" id="ML741929">
    <property type="protein sequence ID" value="KAE8320452.1"/>
    <property type="molecule type" value="Genomic_DNA"/>
</dbReference>
<feature type="signal peptide" evidence="1">
    <location>
        <begin position="1"/>
        <end position="22"/>
    </location>
</feature>
<evidence type="ECO:0008006" key="4">
    <source>
        <dbReference type="Google" id="ProtNLM"/>
    </source>
</evidence>
<dbReference type="Proteomes" id="UP000325945">
    <property type="component" value="Unassembled WGS sequence"/>
</dbReference>
<sequence length="80" mass="9128">MGQFSLLPLFLLACDWSQKSLVQVLIMLVDLRQLYRLGLLGTIYYRRGGEIRGRKKRNTISLQLQLANPRSVFATKSTTA</sequence>
<evidence type="ECO:0000256" key="1">
    <source>
        <dbReference type="SAM" id="SignalP"/>
    </source>
</evidence>
<name>A0A5N6WIF8_9EURO</name>
<accession>A0A5N6WIF8</accession>
<keyword evidence="3" id="KW-1185">Reference proteome</keyword>
<dbReference type="AlphaFoldDB" id="A0A5N6WIF8"/>
<evidence type="ECO:0000313" key="3">
    <source>
        <dbReference type="Proteomes" id="UP000325945"/>
    </source>
</evidence>
<organism evidence="2 3">
    <name type="scientific">Aspergillus sergii</name>
    <dbReference type="NCBI Taxonomy" id="1034303"/>
    <lineage>
        <taxon>Eukaryota</taxon>
        <taxon>Fungi</taxon>
        <taxon>Dikarya</taxon>
        <taxon>Ascomycota</taxon>
        <taxon>Pezizomycotina</taxon>
        <taxon>Eurotiomycetes</taxon>
        <taxon>Eurotiomycetidae</taxon>
        <taxon>Eurotiales</taxon>
        <taxon>Aspergillaceae</taxon>
        <taxon>Aspergillus</taxon>
        <taxon>Aspergillus subgen. Circumdati</taxon>
    </lineage>
</organism>
<feature type="chain" id="PRO_5025002375" description="Secreted protein" evidence="1">
    <location>
        <begin position="23"/>
        <end position="80"/>
    </location>
</feature>
<keyword evidence="1" id="KW-0732">Signal</keyword>